<proteinExistence type="inferred from homology"/>
<dbReference type="FunFam" id="3.30.200.20:FF:000042">
    <property type="entry name" value="Aurora kinase A"/>
    <property type="match status" value="1"/>
</dbReference>
<dbReference type="PIRSF" id="PIRSF000654">
    <property type="entry name" value="Integrin-linked_kinase"/>
    <property type="match status" value="1"/>
</dbReference>
<evidence type="ECO:0000256" key="3">
    <source>
        <dbReference type="ARBA" id="ARBA00022741"/>
    </source>
</evidence>
<reference evidence="10" key="1">
    <citation type="submission" date="2021-01" db="EMBL/GenBank/DDBJ databases">
        <authorList>
            <consortium name="Genoscope - CEA"/>
            <person name="William W."/>
        </authorList>
    </citation>
    <scope>NUCLEOTIDE SEQUENCE</scope>
</reference>
<dbReference type="GO" id="GO:0005952">
    <property type="term" value="C:cAMP-dependent protein kinase complex"/>
    <property type="evidence" value="ECO:0007669"/>
    <property type="project" value="TreeGrafter"/>
</dbReference>
<dbReference type="SMART" id="SM00133">
    <property type="entry name" value="S_TK_X"/>
    <property type="match status" value="1"/>
</dbReference>
<feature type="binding site" evidence="6">
    <location>
        <position position="40"/>
    </location>
    <ligand>
        <name>ATP</name>
        <dbReference type="ChEBI" id="CHEBI:30616"/>
    </ligand>
</feature>
<dbReference type="PROSITE" id="PS51285">
    <property type="entry name" value="AGC_KINASE_CTER"/>
    <property type="match status" value="1"/>
</dbReference>
<dbReference type="PANTHER" id="PTHR24353:SF37">
    <property type="entry name" value="CAMP-DEPENDENT PROTEIN KINASE CATALYTIC SUBUNIT PRKX"/>
    <property type="match status" value="1"/>
</dbReference>
<evidence type="ECO:0000256" key="2">
    <source>
        <dbReference type="ARBA" id="ARBA00022679"/>
    </source>
</evidence>
<dbReference type="EMBL" id="CAJJDM010000062">
    <property type="protein sequence ID" value="CAD8079118.1"/>
    <property type="molecule type" value="Genomic_DNA"/>
</dbReference>
<dbReference type="PROSITE" id="PS00107">
    <property type="entry name" value="PROTEIN_KINASE_ATP"/>
    <property type="match status" value="1"/>
</dbReference>
<feature type="domain" description="Protein kinase" evidence="8">
    <location>
        <begin position="11"/>
        <end position="265"/>
    </location>
</feature>
<gene>
    <name evidence="10" type="ORF">PPRIM_AZ9-3.1.T0610131</name>
</gene>
<comment type="similarity">
    <text evidence="7">Belongs to the protein kinase superfamily.</text>
</comment>
<evidence type="ECO:0000259" key="8">
    <source>
        <dbReference type="PROSITE" id="PS50011"/>
    </source>
</evidence>
<dbReference type="Pfam" id="PF00069">
    <property type="entry name" value="Pkinase"/>
    <property type="match status" value="1"/>
</dbReference>
<keyword evidence="11" id="KW-1185">Reference proteome</keyword>
<protein>
    <submittedName>
        <fullName evidence="10">Uncharacterized protein</fullName>
    </submittedName>
</protein>
<dbReference type="GO" id="GO:0009653">
    <property type="term" value="P:anatomical structure morphogenesis"/>
    <property type="evidence" value="ECO:0007669"/>
    <property type="project" value="UniProtKB-ARBA"/>
</dbReference>
<evidence type="ECO:0000256" key="4">
    <source>
        <dbReference type="ARBA" id="ARBA00022777"/>
    </source>
</evidence>
<keyword evidence="1 7" id="KW-0723">Serine/threonine-protein kinase</keyword>
<evidence type="ECO:0000256" key="6">
    <source>
        <dbReference type="PROSITE-ProRule" id="PRU10141"/>
    </source>
</evidence>
<dbReference type="CDD" id="cd05580">
    <property type="entry name" value="STKc_PKA_like"/>
    <property type="match status" value="1"/>
</dbReference>
<evidence type="ECO:0000256" key="5">
    <source>
        <dbReference type="ARBA" id="ARBA00022840"/>
    </source>
</evidence>
<dbReference type="GO" id="GO:0005524">
    <property type="term" value="F:ATP binding"/>
    <property type="evidence" value="ECO:0007669"/>
    <property type="project" value="UniProtKB-UniRule"/>
</dbReference>
<dbReference type="PANTHER" id="PTHR24353">
    <property type="entry name" value="CYCLIC NUCLEOTIDE-DEPENDENT PROTEIN KINASE"/>
    <property type="match status" value="1"/>
</dbReference>
<dbReference type="GO" id="GO:0004691">
    <property type="term" value="F:cAMP-dependent protein kinase activity"/>
    <property type="evidence" value="ECO:0007669"/>
    <property type="project" value="TreeGrafter"/>
</dbReference>
<dbReference type="Proteomes" id="UP000688137">
    <property type="component" value="Unassembled WGS sequence"/>
</dbReference>
<dbReference type="AlphaFoldDB" id="A0A8S1MG71"/>
<dbReference type="SMART" id="SM00220">
    <property type="entry name" value="S_TKc"/>
    <property type="match status" value="1"/>
</dbReference>
<dbReference type="PROSITE" id="PS00108">
    <property type="entry name" value="PROTEIN_KINASE_ST"/>
    <property type="match status" value="1"/>
</dbReference>
<name>A0A8S1MG71_PARPR</name>
<dbReference type="InterPro" id="IPR000719">
    <property type="entry name" value="Prot_kinase_dom"/>
</dbReference>
<keyword evidence="3 6" id="KW-0547">Nucleotide-binding</keyword>
<dbReference type="InterPro" id="IPR008271">
    <property type="entry name" value="Ser/Thr_kinase_AS"/>
</dbReference>
<keyword evidence="4" id="KW-0418">Kinase</keyword>
<feature type="domain" description="AGC-kinase C-terminal" evidence="9">
    <location>
        <begin position="266"/>
        <end position="318"/>
    </location>
</feature>
<dbReference type="PROSITE" id="PS50011">
    <property type="entry name" value="PROTEIN_KINASE_DOM"/>
    <property type="match status" value="1"/>
</dbReference>
<evidence type="ECO:0000313" key="10">
    <source>
        <dbReference type="EMBL" id="CAD8079118.1"/>
    </source>
</evidence>
<keyword evidence="5 6" id="KW-0067">ATP-binding</keyword>
<dbReference type="InterPro" id="IPR017441">
    <property type="entry name" value="Protein_kinase_ATP_BS"/>
</dbReference>
<comment type="caution">
    <text evidence="10">The sequence shown here is derived from an EMBL/GenBank/DDBJ whole genome shotgun (WGS) entry which is preliminary data.</text>
</comment>
<dbReference type="FunFam" id="1.10.510.10:FF:000005">
    <property type="entry name" value="cAMP-dependent protein kinase catalytic subunit alpha"/>
    <property type="match status" value="1"/>
</dbReference>
<evidence type="ECO:0000256" key="1">
    <source>
        <dbReference type="ARBA" id="ARBA00022527"/>
    </source>
</evidence>
<evidence type="ECO:0000256" key="7">
    <source>
        <dbReference type="RuleBase" id="RU000304"/>
    </source>
</evidence>
<keyword evidence="2" id="KW-0808">Transferase</keyword>
<sequence>METKKVKLADYDIMNTLGTGSFGRVRLAKQKSNNKYVALKMLKKIEILRLKQVDHIISEFNILKQIKHPFLIEMSGYTQDERYLYFVLEYIQGGELFTYLRNAGTVQNEEAQFYSAQVVLMFEYLHTKNIVYRDLKPENLLVQSDGYLKLTDFGFAKVVEDRTYTLCGTPEYLAPEILLNKGHSKPVDWWCLGIFLYEMLAGIDPFNDEDPMAIYQKILKGKVKFPRNFDNEAKSLVKYLLEQDVTKRFGNLKNGVDDIKQHKWYETLNWKDLLNKKIKPVYIPVIQSDYDTSNFATYPDSTELPDSVKQQDDPFKDW</sequence>
<accession>A0A8S1MG71</accession>
<organism evidence="10 11">
    <name type="scientific">Paramecium primaurelia</name>
    <dbReference type="NCBI Taxonomy" id="5886"/>
    <lineage>
        <taxon>Eukaryota</taxon>
        <taxon>Sar</taxon>
        <taxon>Alveolata</taxon>
        <taxon>Ciliophora</taxon>
        <taxon>Intramacronucleata</taxon>
        <taxon>Oligohymenophorea</taxon>
        <taxon>Peniculida</taxon>
        <taxon>Parameciidae</taxon>
        <taxon>Paramecium</taxon>
    </lineage>
</organism>
<evidence type="ECO:0000259" key="9">
    <source>
        <dbReference type="PROSITE" id="PS51285"/>
    </source>
</evidence>
<dbReference type="InterPro" id="IPR000961">
    <property type="entry name" value="AGC-kinase_C"/>
</dbReference>
<evidence type="ECO:0000313" key="11">
    <source>
        <dbReference type="Proteomes" id="UP000688137"/>
    </source>
</evidence>
<dbReference type="OMA" id="TDYDIMN"/>